<comment type="similarity">
    <text evidence="2">Belongs to the IQD family.</text>
</comment>
<name>A0AAN7M9Z2_TRANT</name>
<keyword evidence="1" id="KW-0112">Calmodulin-binding</keyword>
<evidence type="ECO:0000313" key="4">
    <source>
        <dbReference type="Proteomes" id="UP001346149"/>
    </source>
</evidence>
<dbReference type="Proteomes" id="UP001346149">
    <property type="component" value="Unassembled WGS sequence"/>
</dbReference>
<dbReference type="PROSITE" id="PS50096">
    <property type="entry name" value="IQ"/>
    <property type="match status" value="1"/>
</dbReference>
<keyword evidence="4" id="KW-1185">Reference proteome</keyword>
<sequence length="182" mass="19457">MADVEERGEYADLTRSKLIKRHLWLCYHHGTIHARLLEALQLCQCNEGMGFLRRLFGGRWKRSARDPNRKGKSRLTFPAADDAIGISISSSSELDANKHALAVAAATAAVAEAAIAAAQAAAEVVRLTGGGAGSSGTAAVPAIAGETRCRLSLEDFAALRIQSAFRGYLVRAFRAHPGILFL</sequence>
<dbReference type="AlphaFoldDB" id="A0AAN7M9Z2"/>
<accession>A0AAN7M9Z2</accession>
<dbReference type="InterPro" id="IPR000048">
    <property type="entry name" value="IQ_motif_EF-hand-BS"/>
</dbReference>
<dbReference type="Pfam" id="PF00612">
    <property type="entry name" value="IQ"/>
    <property type="match status" value="1"/>
</dbReference>
<comment type="caution">
    <text evidence="3">The sequence shown here is derived from an EMBL/GenBank/DDBJ whole genome shotgun (WGS) entry which is preliminary data.</text>
</comment>
<dbReference type="PANTHER" id="PTHR32295">
    <property type="entry name" value="IQ-DOMAIN 5-RELATED"/>
    <property type="match status" value="1"/>
</dbReference>
<evidence type="ECO:0000256" key="1">
    <source>
        <dbReference type="ARBA" id="ARBA00022860"/>
    </source>
</evidence>
<dbReference type="CDD" id="cd23767">
    <property type="entry name" value="IQCD"/>
    <property type="match status" value="1"/>
</dbReference>
<protein>
    <submittedName>
        <fullName evidence="3">Uncharacterized protein</fullName>
    </submittedName>
</protein>
<proteinExistence type="inferred from homology"/>
<organism evidence="3 4">
    <name type="scientific">Trapa natans</name>
    <name type="common">Water chestnut</name>
    <dbReference type="NCBI Taxonomy" id="22666"/>
    <lineage>
        <taxon>Eukaryota</taxon>
        <taxon>Viridiplantae</taxon>
        <taxon>Streptophyta</taxon>
        <taxon>Embryophyta</taxon>
        <taxon>Tracheophyta</taxon>
        <taxon>Spermatophyta</taxon>
        <taxon>Magnoliopsida</taxon>
        <taxon>eudicotyledons</taxon>
        <taxon>Gunneridae</taxon>
        <taxon>Pentapetalae</taxon>
        <taxon>rosids</taxon>
        <taxon>malvids</taxon>
        <taxon>Myrtales</taxon>
        <taxon>Lythraceae</taxon>
        <taxon>Trapa</taxon>
    </lineage>
</organism>
<dbReference type="GO" id="GO:0005516">
    <property type="term" value="F:calmodulin binding"/>
    <property type="evidence" value="ECO:0007669"/>
    <property type="project" value="UniProtKB-KW"/>
</dbReference>
<evidence type="ECO:0000313" key="3">
    <source>
        <dbReference type="EMBL" id="KAK4792741.1"/>
    </source>
</evidence>
<dbReference type="PANTHER" id="PTHR32295:SF11">
    <property type="entry name" value="PROTEIN IQ-DOMAIN 22"/>
    <property type="match status" value="1"/>
</dbReference>
<gene>
    <name evidence="3" type="ORF">SAY86_023176</name>
</gene>
<reference evidence="3 4" key="1">
    <citation type="journal article" date="2023" name="Hortic Res">
        <title>Pangenome of water caltrop reveals structural variations and asymmetric subgenome divergence after allopolyploidization.</title>
        <authorList>
            <person name="Zhang X."/>
            <person name="Chen Y."/>
            <person name="Wang L."/>
            <person name="Yuan Y."/>
            <person name="Fang M."/>
            <person name="Shi L."/>
            <person name="Lu R."/>
            <person name="Comes H.P."/>
            <person name="Ma Y."/>
            <person name="Chen Y."/>
            <person name="Huang G."/>
            <person name="Zhou Y."/>
            <person name="Zheng Z."/>
            <person name="Qiu Y."/>
        </authorList>
    </citation>
    <scope>NUCLEOTIDE SEQUENCE [LARGE SCALE GENOMIC DNA]</scope>
    <source>
        <strain evidence="3">F231</strain>
    </source>
</reference>
<dbReference type="EMBL" id="JAXQNO010000008">
    <property type="protein sequence ID" value="KAK4792741.1"/>
    <property type="molecule type" value="Genomic_DNA"/>
</dbReference>
<evidence type="ECO:0000256" key="2">
    <source>
        <dbReference type="ARBA" id="ARBA00024341"/>
    </source>
</evidence>